<dbReference type="Proteomes" id="UP000196475">
    <property type="component" value="Unassembled WGS sequence"/>
</dbReference>
<protein>
    <submittedName>
        <fullName evidence="1">Uncharacterized protein</fullName>
    </submittedName>
</protein>
<gene>
    <name evidence="1" type="ORF">BAA01_00585</name>
</gene>
<name>A0A1Y3PJQ3_9BACI</name>
<evidence type="ECO:0000313" key="2">
    <source>
        <dbReference type="Proteomes" id="UP000196475"/>
    </source>
</evidence>
<proteinExistence type="predicted"/>
<accession>A0A1Y3PJQ3</accession>
<evidence type="ECO:0000313" key="1">
    <source>
        <dbReference type="EMBL" id="OUM86357.1"/>
    </source>
</evidence>
<dbReference type="EMBL" id="LZRT01000091">
    <property type="protein sequence ID" value="OUM86357.1"/>
    <property type="molecule type" value="Genomic_DNA"/>
</dbReference>
<dbReference type="AlphaFoldDB" id="A0A1Y3PJQ3"/>
<reference evidence="2" key="1">
    <citation type="submission" date="2016-06" db="EMBL/GenBank/DDBJ databases">
        <authorList>
            <person name="Nascimento L."/>
            <person name="Pereira R.V."/>
            <person name="Martins L.F."/>
            <person name="Quaggio R.B."/>
            <person name="Silva A.M."/>
            <person name="Setubal J.C."/>
        </authorList>
    </citation>
    <scope>NUCLEOTIDE SEQUENCE [LARGE SCALE GENOMIC DNA]</scope>
</reference>
<comment type="caution">
    <text evidence="1">The sequence shown here is derived from an EMBL/GenBank/DDBJ whole genome shotgun (WGS) entry which is preliminary data.</text>
</comment>
<sequence length="85" mass="10403">MKEQWKLYNWQIQGKENRPFNSSKRWLESCFQATRMNKLHKFLARQRLDIIMNKRRRGVIAASSFSFERWYTGIEERNGKYSLRG</sequence>
<organism evidence="1 2">
    <name type="scientific">Bacillus thermozeamaize</name>
    <dbReference type="NCBI Taxonomy" id="230954"/>
    <lineage>
        <taxon>Bacteria</taxon>
        <taxon>Bacillati</taxon>
        <taxon>Bacillota</taxon>
        <taxon>Bacilli</taxon>
        <taxon>Bacillales</taxon>
        <taxon>Bacillaceae</taxon>
        <taxon>Bacillus</taxon>
    </lineage>
</organism>